<dbReference type="EMBL" id="BMXE01000007">
    <property type="protein sequence ID" value="GHB42988.1"/>
    <property type="molecule type" value="Genomic_DNA"/>
</dbReference>
<dbReference type="PANTHER" id="PTHR30193">
    <property type="entry name" value="ABC TRANSPORTER PERMEASE PROTEIN"/>
    <property type="match status" value="1"/>
</dbReference>
<feature type="transmembrane region" description="Helical" evidence="7">
    <location>
        <begin position="200"/>
        <end position="222"/>
    </location>
</feature>
<dbReference type="SUPFAM" id="SSF160964">
    <property type="entry name" value="MalF N-terminal region-like"/>
    <property type="match status" value="1"/>
</dbReference>
<organism evidence="9 10">
    <name type="scientific">Pseudovibrio japonicus</name>
    <dbReference type="NCBI Taxonomy" id="366534"/>
    <lineage>
        <taxon>Bacteria</taxon>
        <taxon>Pseudomonadati</taxon>
        <taxon>Pseudomonadota</taxon>
        <taxon>Alphaproteobacteria</taxon>
        <taxon>Hyphomicrobiales</taxon>
        <taxon>Stappiaceae</taxon>
        <taxon>Pseudovibrio</taxon>
    </lineage>
</organism>
<keyword evidence="10" id="KW-1185">Reference proteome</keyword>
<accession>A0ABQ3EJS2</accession>
<dbReference type="PROSITE" id="PS50928">
    <property type="entry name" value="ABC_TM1"/>
    <property type="match status" value="1"/>
</dbReference>
<evidence type="ECO:0000259" key="8">
    <source>
        <dbReference type="PROSITE" id="PS50928"/>
    </source>
</evidence>
<feature type="domain" description="ABC transmembrane type-1" evidence="8">
    <location>
        <begin position="94"/>
        <end position="325"/>
    </location>
</feature>
<evidence type="ECO:0000256" key="2">
    <source>
        <dbReference type="ARBA" id="ARBA00022448"/>
    </source>
</evidence>
<dbReference type="InterPro" id="IPR000515">
    <property type="entry name" value="MetI-like"/>
</dbReference>
<dbReference type="RefSeq" id="WP_189438134.1">
    <property type="nucleotide sequence ID" value="NZ_BMXE01000007.1"/>
</dbReference>
<feature type="transmembrane region" description="Helical" evidence="7">
    <location>
        <begin position="132"/>
        <end position="154"/>
    </location>
</feature>
<evidence type="ECO:0000256" key="4">
    <source>
        <dbReference type="ARBA" id="ARBA00022692"/>
    </source>
</evidence>
<dbReference type="InterPro" id="IPR035906">
    <property type="entry name" value="MetI-like_sf"/>
</dbReference>
<dbReference type="Gene3D" id="1.10.3720.10">
    <property type="entry name" value="MetI-like"/>
    <property type="match status" value="1"/>
</dbReference>
<keyword evidence="3" id="KW-1003">Cell membrane</keyword>
<dbReference type="InterPro" id="IPR051393">
    <property type="entry name" value="ABC_transporter_permease"/>
</dbReference>
<evidence type="ECO:0000313" key="9">
    <source>
        <dbReference type="EMBL" id="GHB42988.1"/>
    </source>
</evidence>
<keyword evidence="5 7" id="KW-1133">Transmembrane helix</keyword>
<evidence type="ECO:0000256" key="1">
    <source>
        <dbReference type="ARBA" id="ARBA00004651"/>
    </source>
</evidence>
<dbReference type="Proteomes" id="UP000637980">
    <property type="component" value="Unassembled WGS sequence"/>
</dbReference>
<proteinExistence type="inferred from homology"/>
<evidence type="ECO:0000256" key="6">
    <source>
        <dbReference type="ARBA" id="ARBA00023136"/>
    </source>
</evidence>
<keyword evidence="2 7" id="KW-0813">Transport</keyword>
<comment type="subcellular location">
    <subcellularLocation>
        <location evidence="1 7">Cell membrane</location>
        <topology evidence="1 7">Multi-pass membrane protein</topology>
    </subcellularLocation>
</comment>
<keyword evidence="4 7" id="KW-0812">Transmembrane</keyword>
<gene>
    <name evidence="9" type="ORF">GCM10007094_35430</name>
</gene>
<dbReference type="CDD" id="cd06261">
    <property type="entry name" value="TM_PBP2"/>
    <property type="match status" value="1"/>
</dbReference>
<sequence>MSITGSQIDGVAVATAPAARKRRLSKSLKKRLIPWLFISPFIILFLTFTLFPMLFSVYLSVHEWNPVAGLSSMEYVGLANYQLTLTDPWLWQSLYNTVWLAVVSGVPQHLLAIPVAYLLVTGLRGGLRHFYTAFMFIPYITSTVAVSLIFFSIYSANSGILNQMLLGLSDMPVFSWFFSWVPDVMPIRWLTSSDLLKPSIAMVVIWKYTGFNIVVYSAGFLTVSRDLYDAARVDGCNRWQQFWHVALPMIRPFVFFAVTLTIIGNLQLFEEPFVLTQAQSGGVAQAGLTASYYLYLVGWQWLEMGSAAAISWILFLFIAIATSVHFYFNGRKGLGEDR</sequence>
<evidence type="ECO:0000313" key="10">
    <source>
        <dbReference type="Proteomes" id="UP000637980"/>
    </source>
</evidence>
<keyword evidence="6 7" id="KW-0472">Membrane</keyword>
<evidence type="ECO:0000256" key="3">
    <source>
        <dbReference type="ARBA" id="ARBA00022475"/>
    </source>
</evidence>
<dbReference type="SUPFAM" id="SSF161098">
    <property type="entry name" value="MetI-like"/>
    <property type="match status" value="1"/>
</dbReference>
<comment type="similarity">
    <text evidence="7">Belongs to the binding-protein-dependent transport system permease family.</text>
</comment>
<dbReference type="Pfam" id="PF00528">
    <property type="entry name" value="BPD_transp_1"/>
    <property type="match status" value="1"/>
</dbReference>
<protein>
    <submittedName>
        <fullName evidence="9">Cytochrome c biogenesis protein</fullName>
    </submittedName>
</protein>
<feature type="transmembrane region" description="Helical" evidence="7">
    <location>
        <begin position="32"/>
        <end position="55"/>
    </location>
</feature>
<reference evidence="10" key="1">
    <citation type="journal article" date="2019" name="Int. J. Syst. Evol. Microbiol.">
        <title>The Global Catalogue of Microorganisms (GCM) 10K type strain sequencing project: providing services to taxonomists for standard genome sequencing and annotation.</title>
        <authorList>
            <consortium name="The Broad Institute Genomics Platform"/>
            <consortium name="The Broad Institute Genome Sequencing Center for Infectious Disease"/>
            <person name="Wu L."/>
            <person name="Ma J."/>
        </authorList>
    </citation>
    <scope>NUCLEOTIDE SEQUENCE [LARGE SCALE GENOMIC DNA]</scope>
    <source>
        <strain evidence="10">KCTC 12861</strain>
    </source>
</reference>
<feature type="transmembrane region" description="Helical" evidence="7">
    <location>
        <begin position="242"/>
        <end position="263"/>
    </location>
</feature>
<feature type="transmembrane region" description="Helical" evidence="7">
    <location>
        <begin position="308"/>
        <end position="328"/>
    </location>
</feature>
<comment type="caution">
    <text evidence="9">The sequence shown here is derived from an EMBL/GenBank/DDBJ whole genome shotgun (WGS) entry which is preliminary data.</text>
</comment>
<name>A0ABQ3EJS2_9HYPH</name>
<evidence type="ECO:0000256" key="7">
    <source>
        <dbReference type="RuleBase" id="RU363032"/>
    </source>
</evidence>
<feature type="transmembrane region" description="Helical" evidence="7">
    <location>
        <begin position="98"/>
        <end position="120"/>
    </location>
</feature>
<evidence type="ECO:0000256" key="5">
    <source>
        <dbReference type="ARBA" id="ARBA00022989"/>
    </source>
</evidence>
<dbReference type="PANTHER" id="PTHR30193:SF37">
    <property type="entry name" value="INNER MEMBRANE ABC TRANSPORTER PERMEASE PROTEIN YCJO"/>
    <property type="match status" value="1"/>
</dbReference>